<organism evidence="2 3">
    <name type="scientific">Daphnia pulex</name>
    <name type="common">Water flea</name>
    <dbReference type="NCBI Taxonomy" id="6669"/>
    <lineage>
        <taxon>Eukaryota</taxon>
        <taxon>Metazoa</taxon>
        <taxon>Ecdysozoa</taxon>
        <taxon>Arthropoda</taxon>
        <taxon>Crustacea</taxon>
        <taxon>Branchiopoda</taxon>
        <taxon>Diplostraca</taxon>
        <taxon>Cladocera</taxon>
        <taxon>Anomopoda</taxon>
        <taxon>Daphniidae</taxon>
        <taxon>Daphnia</taxon>
    </lineage>
</organism>
<protein>
    <submittedName>
        <fullName evidence="2">Uncharacterized protein</fullName>
    </submittedName>
</protein>
<dbReference type="HOGENOM" id="CLU_2869844_0_0_1"/>
<evidence type="ECO:0000313" key="3">
    <source>
        <dbReference type="Proteomes" id="UP000000305"/>
    </source>
</evidence>
<accession>E9FWL8</accession>
<reference evidence="2 3" key="1">
    <citation type="journal article" date="2011" name="Science">
        <title>The ecoresponsive genome of Daphnia pulex.</title>
        <authorList>
            <person name="Colbourne J.K."/>
            <person name="Pfrender M.E."/>
            <person name="Gilbert D."/>
            <person name="Thomas W.K."/>
            <person name="Tucker A."/>
            <person name="Oakley T.H."/>
            <person name="Tokishita S."/>
            <person name="Aerts A."/>
            <person name="Arnold G.J."/>
            <person name="Basu M.K."/>
            <person name="Bauer D.J."/>
            <person name="Caceres C.E."/>
            <person name="Carmel L."/>
            <person name="Casola C."/>
            <person name="Choi J.H."/>
            <person name="Detter J.C."/>
            <person name="Dong Q."/>
            <person name="Dusheyko S."/>
            <person name="Eads B.D."/>
            <person name="Frohlich T."/>
            <person name="Geiler-Samerotte K.A."/>
            <person name="Gerlach D."/>
            <person name="Hatcher P."/>
            <person name="Jogdeo S."/>
            <person name="Krijgsveld J."/>
            <person name="Kriventseva E.V."/>
            <person name="Kultz D."/>
            <person name="Laforsch C."/>
            <person name="Lindquist E."/>
            <person name="Lopez J."/>
            <person name="Manak J.R."/>
            <person name="Muller J."/>
            <person name="Pangilinan J."/>
            <person name="Patwardhan R.P."/>
            <person name="Pitluck S."/>
            <person name="Pritham E.J."/>
            <person name="Rechtsteiner A."/>
            <person name="Rho M."/>
            <person name="Rogozin I.B."/>
            <person name="Sakarya O."/>
            <person name="Salamov A."/>
            <person name="Schaack S."/>
            <person name="Shapiro H."/>
            <person name="Shiga Y."/>
            <person name="Skalitzky C."/>
            <person name="Smith Z."/>
            <person name="Souvorov A."/>
            <person name="Sung W."/>
            <person name="Tang Z."/>
            <person name="Tsuchiya D."/>
            <person name="Tu H."/>
            <person name="Vos H."/>
            <person name="Wang M."/>
            <person name="Wolf Y.I."/>
            <person name="Yamagata H."/>
            <person name="Yamada T."/>
            <person name="Ye Y."/>
            <person name="Shaw J.R."/>
            <person name="Andrews J."/>
            <person name="Crease T.J."/>
            <person name="Tang H."/>
            <person name="Lucas S.M."/>
            <person name="Robertson H.M."/>
            <person name="Bork P."/>
            <person name="Koonin E.V."/>
            <person name="Zdobnov E.M."/>
            <person name="Grigoriev I.V."/>
            <person name="Lynch M."/>
            <person name="Boore J.L."/>
        </authorList>
    </citation>
    <scope>NUCLEOTIDE SEQUENCE [LARGE SCALE GENOMIC DNA]</scope>
</reference>
<dbReference type="InParanoid" id="E9FWL8"/>
<evidence type="ECO:0000256" key="1">
    <source>
        <dbReference type="SAM" id="MobiDB-lite"/>
    </source>
</evidence>
<feature type="region of interest" description="Disordered" evidence="1">
    <location>
        <begin position="40"/>
        <end position="64"/>
    </location>
</feature>
<dbReference type="KEGG" id="dpx:DAPPUDRAFT_234438"/>
<sequence length="64" mass="7145">MFQLPNHYTMCPTKPPLSIKVSRQPRQGLHIFSHHLQRVNSYASEESRTQAPTTKGSAAGIAQL</sequence>
<proteinExistence type="predicted"/>
<keyword evidence="3" id="KW-1185">Reference proteome</keyword>
<gene>
    <name evidence="2" type="ORF">DAPPUDRAFT_234438</name>
</gene>
<evidence type="ECO:0000313" key="2">
    <source>
        <dbReference type="EMBL" id="EFX88411.1"/>
    </source>
</evidence>
<dbReference type="EMBL" id="GL732526">
    <property type="protein sequence ID" value="EFX88411.1"/>
    <property type="molecule type" value="Genomic_DNA"/>
</dbReference>
<feature type="compositionally biased region" description="Polar residues" evidence="1">
    <location>
        <begin position="40"/>
        <end position="56"/>
    </location>
</feature>
<dbReference type="Proteomes" id="UP000000305">
    <property type="component" value="Unassembled WGS sequence"/>
</dbReference>
<dbReference type="AlphaFoldDB" id="E9FWL8"/>
<name>E9FWL8_DAPPU</name>